<dbReference type="PANTHER" id="PTHR43968">
    <property type="match status" value="1"/>
</dbReference>
<dbReference type="InterPro" id="IPR010987">
    <property type="entry name" value="Glutathione-S-Trfase_C-like"/>
</dbReference>
<feature type="domain" description="GH16" evidence="5">
    <location>
        <begin position="259"/>
        <end position="462"/>
    </location>
</feature>
<dbReference type="EMBL" id="NIZV01000061">
    <property type="protein sequence ID" value="RSM13591.1"/>
    <property type="molecule type" value="Genomic_DNA"/>
</dbReference>
<dbReference type="PROSITE" id="PS51762">
    <property type="entry name" value="GH16_2"/>
    <property type="match status" value="1"/>
</dbReference>
<evidence type="ECO:0008006" key="8">
    <source>
        <dbReference type="Google" id="ProtNLM"/>
    </source>
</evidence>
<dbReference type="Pfam" id="PF13409">
    <property type="entry name" value="GST_N_2"/>
    <property type="match status" value="1"/>
</dbReference>
<dbReference type="InterPro" id="IPR036249">
    <property type="entry name" value="Thioredoxin-like_sf"/>
</dbReference>
<keyword evidence="2" id="KW-0812">Transmembrane</keyword>
<evidence type="ECO:0000313" key="6">
    <source>
        <dbReference type="EMBL" id="RSM13591.1"/>
    </source>
</evidence>
<keyword evidence="2" id="KW-0472">Membrane</keyword>
<dbReference type="Gene3D" id="1.20.1050.10">
    <property type="match status" value="1"/>
</dbReference>
<dbReference type="GO" id="GO:0005975">
    <property type="term" value="P:carbohydrate metabolic process"/>
    <property type="evidence" value="ECO:0007669"/>
    <property type="project" value="InterPro"/>
</dbReference>
<accession>A0A428UH25</accession>
<dbReference type="Proteomes" id="UP000288429">
    <property type="component" value="Unassembled WGS sequence"/>
</dbReference>
<comment type="caution">
    <text evidence="6">The sequence shown here is derived from an EMBL/GenBank/DDBJ whole genome shotgun (WGS) entry which is preliminary data.</text>
</comment>
<dbReference type="InterPro" id="IPR040079">
    <property type="entry name" value="Glutathione_S-Trfase"/>
</dbReference>
<dbReference type="CDD" id="cd00570">
    <property type="entry name" value="GST_N_family"/>
    <property type="match status" value="1"/>
</dbReference>
<dbReference type="SFLD" id="SFLDG00358">
    <property type="entry name" value="Main_(cytGST)"/>
    <property type="match status" value="1"/>
</dbReference>
<keyword evidence="7" id="KW-1185">Reference proteome</keyword>
<comment type="similarity">
    <text evidence="1">Belongs to the GST superfamily.</text>
</comment>
<dbReference type="SUPFAM" id="SSF47616">
    <property type="entry name" value="GST C-terminal domain-like"/>
    <property type="match status" value="1"/>
</dbReference>
<dbReference type="InterPro" id="IPR000757">
    <property type="entry name" value="Beta-glucanase-like"/>
</dbReference>
<evidence type="ECO:0000259" key="3">
    <source>
        <dbReference type="PROSITE" id="PS50404"/>
    </source>
</evidence>
<dbReference type="PROSITE" id="PS51354">
    <property type="entry name" value="GLUTAREDOXIN_2"/>
    <property type="match status" value="1"/>
</dbReference>
<dbReference type="PROSITE" id="PS50405">
    <property type="entry name" value="GST_CTER"/>
    <property type="match status" value="1"/>
</dbReference>
<feature type="domain" description="GST C-terminal" evidence="4">
    <location>
        <begin position="90"/>
        <end position="224"/>
    </location>
</feature>
<dbReference type="CDD" id="cd02183">
    <property type="entry name" value="GH16_fungal_CRH1_transglycosylase"/>
    <property type="match status" value="1"/>
</dbReference>
<feature type="transmembrane region" description="Helical" evidence="2">
    <location>
        <begin position="518"/>
        <end position="539"/>
    </location>
</feature>
<evidence type="ECO:0000256" key="1">
    <source>
        <dbReference type="ARBA" id="ARBA00007409"/>
    </source>
</evidence>
<dbReference type="InterPro" id="IPR013320">
    <property type="entry name" value="ConA-like_dom_sf"/>
</dbReference>
<gene>
    <name evidence="6" type="ORF">CDV31_005761</name>
</gene>
<dbReference type="SUPFAM" id="SSF49899">
    <property type="entry name" value="Concanavalin A-like lectins/glucanases"/>
    <property type="match status" value="1"/>
</dbReference>
<dbReference type="SUPFAM" id="SSF52833">
    <property type="entry name" value="Thioredoxin-like"/>
    <property type="match status" value="1"/>
</dbReference>
<dbReference type="AlphaFoldDB" id="A0A428UH25"/>
<reference evidence="6 7" key="1">
    <citation type="submission" date="2017-06" db="EMBL/GenBank/DDBJ databases">
        <title>Cmopartive genomic analysis of Ambrosia Fusariam Clade fungi.</title>
        <authorList>
            <person name="Stajich J.E."/>
            <person name="Carrillo J."/>
            <person name="Kijimoto T."/>
            <person name="Eskalen A."/>
            <person name="O'Donnell K."/>
            <person name="Kasson M."/>
        </authorList>
    </citation>
    <scope>NUCLEOTIDE SEQUENCE [LARGE SCALE GENOMIC DNA]</scope>
    <source>
        <strain evidence="6 7">NRRL 20438</strain>
    </source>
</reference>
<dbReference type="InterPro" id="IPR050983">
    <property type="entry name" value="GST_Omega/HSP26"/>
</dbReference>
<dbReference type="GO" id="GO:0004553">
    <property type="term" value="F:hydrolase activity, hydrolyzing O-glycosyl compounds"/>
    <property type="evidence" value="ECO:0007669"/>
    <property type="project" value="InterPro"/>
</dbReference>
<name>A0A428UH25_9HYPO</name>
<evidence type="ECO:0000259" key="4">
    <source>
        <dbReference type="PROSITE" id="PS50405"/>
    </source>
</evidence>
<dbReference type="Gene3D" id="3.40.30.10">
    <property type="entry name" value="Glutaredoxin"/>
    <property type="match status" value="1"/>
</dbReference>
<dbReference type="CDD" id="cd00299">
    <property type="entry name" value="GST_C_family"/>
    <property type="match status" value="1"/>
</dbReference>
<dbReference type="Gene3D" id="2.60.120.200">
    <property type="match status" value="1"/>
</dbReference>
<evidence type="ECO:0000313" key="7">
    <source>
        <dbReference type="Proteomes" id="UP000288429"/>
    </source>
</evidence>
<evidence type="ECO:0000259" key="5">
    <source>
        <dbReference type="PROSITE" id="PS51762"/>
    </source>
</evidence>
<feature type="domain" description="GST N-terminal" evidence="3">
    <location>
        <begin position="4"/>
        <end position="83"/>
    </location>
</feature>
<dbReference type="Pfam" id="PF00722">
    <property type="entry name" value="Glyco_hydro_16"/>
    <property type="match status" value="1"/>
</dbReference>
<dbReference type="SFLD" id="SFLDS00019">
    <property type="entry name" value="Glutathione_Transferase_(cytos"/>
    <property type="match status" value="1"/>
</dbReference>
<dbReference type="PANTHER" id="PTHR43968:SF8">
    <property type="entry name" value="S-TRANSFERASE, PUTATIVE (AFU_ORTHOLOGUE AFUA_2G00590)-RELATED"/>
    <property type="match status" value="1"/>
</dbReference>
<dbReference type="GO" id="GO:0005737">
    <property type="term" value="C:cytoplasm"/>
    <property type="evidence" value="ECO:0007669"/>
    <property type="project" value="TreeGrafter"/>
</dbReference>
<sequence length="588" mass="65154">MAQADIILYTNHRCPFAHRAHITLAELGLSYKEEIIDLDTPRTPEYLKINPRGLVPSISYNGEIITESAIVAQFLADTYPSDFLPASSDGALTRARINFFTDAWSSKVQSHIFKLTYSAGGEEVVKDATASIVKEIEPLLSNAAPFFNGSSTLTFAEAIVAPFVIRFFTLSKHGLVSASFLSALEKEAPNFYKWAQAVNKHPSVLSIYDEDVIVDGTKKRIAKLKAQAHLRSRGAQTTSECNPLNQTDCDPNPAFGTTHRWNFSSTPSADLWETIVGDVPYDEEHGAIFSVKKQGDSPTIRTNFYFFFGRTELHMKAAPGKGIISSMMWLSDDLDEVDWELLGANDTHASTNYYGKGVEDFTQAGWHYMKDGMQEDYHNYTTTWTKDQLNWYIDGEVVRTLNYADAKAGEAYPQTPMRLSIGIWAAGDPTMPEGTREWAGGDTEYDKGPYSMYVKSVLVEDASTGKEYVYGDKSGSYESIEIVKGNSTAYENLHKKPEEADKTTGEKWEALPTSTKTAVYGGGVAAAAVGISALAFYWLRQRRAGASEAKAAEVAEQERTDLMSYRAGEDTTNQGHEYSAARWQKLST</sequence>
<keyword evidence="2" id="KW-1133">Transmembrane helix</keyword>
<proteinExistence type="inferred from homology"/>
<organism evidence="6 7">
    <name type="scientific">Fusarium ambrosium</name>
    <dbReference type="NCBI Taxonomy" id="131363"/>
    <lineage>
        <taxon>Eukaryota</taxon>
        <taxon>Fungi</taxon>
        <taxon>Dikarya</taxon>
        <taxon>Ascomycota</taxon>
        <taxon>Pezizomycotina</taxon>
        <taxon>Sordariomycetes</taxon>
        <taxon>Hypocreomycetidae</taxon>
        <taxon>Hypocreales</taxon>
        <taxon>Nectriaceae</taxon>
        <taxon>Fusarium</taxon>
        <taxon>Fusarium solani species complex</taxon>
    </lineage>
</organism>
<protein>
    <recommendedName>
        <fullName evidence="8">GH16 domain-containing protein</fullName>
    </recommendedName>
</protein>
<dbReference type="InterPro" id="IPR036282">
    <property type="entry name" value="Glutathione-S-Trfase_C_sf"/>
</dbReference>
<dbReference type="PROSITE" id="PS50404">
    <property type="entry name" value="GST_NTER"/>
    <property type="match status" value="1"/>
</dbReference>
<evidence type="ECO:0000256" key="2">
    <source>
        <dbReference type="SAM" id="Phobius"/>
    </source>
</evidence>
<dbReference type="InterPro" id="IPR004045">
    <property type="entry name" value="Glutathione_S-Trfase_N"/>
</dbReference>